<organism evidence="2 3">
    <name type="scientific">Solimonas terrae</name>
    <dbReference type="NCBI Taxonomy" id="1396819"/>
    <lineage>
        <taxon>Bacteria</taxon>
        <taxon>Pseudomonadati</taxon>
        <taxon>Pseudomonadota</taxon>
        <taxon>Gammaproteobacteria</taxon>
        <taxon>Nevskiales</taxon>
        <taxon>Nevskiaceae</taxon>
        <taxon>Solimonas</taxon>
    </lineage>
</organism>
<dbReference type="AlphaFoldDB" id="A0A6M2BWG1"/>
<dbReference type="EMBL" id="JAAMOW010000009">
    <property type="protein sequence ID" value="NGY06615.1"/>
    <property type="molecule type" value="Genomic_DNA"/>
</dbReference>
<feature type="chain" id="PRO_5026734644" evidence="1">
    <location>
        <begin position="23"/>
        <end position="150"/>
    </location>
</feature>
<gene>
    <name evidence="2" type="ORF">G7Y85_17710</name>
</gene>
<sequence>MKTIKSLALGAILVAGVGVAQAEMYKDYSPGKGVWVIQTIEVDPNHVDDYLVGIKQSLVAGFDIQKKHGLIDDYKIFARDGATAGTPNVMSMVHFVNEAALAPDQKRDQAIEKEEFAAFSKEAGEAAVKQYETYRKLIDNARWTEIDFGK</sequence>
<name>A0A6M2BWG1_9GAMM</name>
<reference evidence="2 3" key="1">
    <citation type="journal article" date="2014" name="Int. J. Syst. Evol. Microbiol.">
        <title>Solimonas terrae sp. nov., isolated from soil.</title>
        <authorList>
            <person name="Kim S.J."/>
            <person name="Moon J.Y."/>
            <person name="Weon H.Y."/>
            <person name="Ahn J.H."/>
            <person name="Chen W.M."/>
            <person name="Kwon S.W."/>
        </authorList>
    </citation>
    <scope>NUCLEOTIDE SEQUENCE [LARGE SCALE GENOMIC DNA]</scope>
    <source>
        <strain evidence="2 3">KIS83-12</strain>
    </source>
</reference>
<evidence type="ECO:0000256" key="1">
    <source>
        <dbReference type="SAM" id="SignalP"/>
    </source>
</evidence>
<feature type="signal peptide" evidence="1">
    <location>
        <begin position="1"/>
        <end position="22"/>
    </location>
</feature>
<dbReference type="Proteomes" id="UP000472676">
    <property type="component" value="Unassembled WGS sequence"/>
</dbReference>
<evidence type="ECO:0000313" key="3">
    <source>
        <dbReference type="Proteomes" id="UP000472676"/>
    </source>
</evidence>
<keyword evidence="3" id="KW-1185">Reference proteome</keyword>
<proteinExistence type="predicted"/>
<accession>A0A6M2BWG1</accession>
<dbReference type="RefSeq" id="WP_166260478.1">
    <property type="nucleotide sequence ID" value="NZ_JAAMOW010000009.1"/>
</dbReference>
<keyword evidence="1" id="KW-0732">Signal</keyword>
<protein>
    <submittedName>
        <fullName evidence="2">Uncharacterized protein</fullName>
    </submittedName>
</protein>
<evidence type="ECO:0000313" key="2">
    <source>
        <dbReference type="EMBL" id="NGY06615.1"/>
    </source>
</evidence>
<comment type="caution">
    <text evidence="2">The sequence shown here is derived from an EMBL/GenBank/DDBJ whole genome shotgun (WGS) entry which is preliminary data.</text>
</comment>